<gene>
    <name evidence="2" type="ORF">NC653_031416</name>
</gene>
<name>A0AAD6LYC1_9ROSI</name>
<keyword evidence="3" id="KW-1185">Reference proteome</keyword>
<feature type="region of interest" description="Disordered" evidence="1">
    <location>
        <begin position="1"/>
        <end position="32"/>
    </location>
</feature>
<accession>A0AAD6LYC1</accession>
<evidence type="ECO:0000313" key="2">
    <source>
        <dbReference type="EMBL" id="KAJ6975570.1"/>
    </source>
</evidence>
<dbReference type="AlphaFoldDB" id="A0AAD6LYC1"/>
<organism evidence="2 3">
    <name type="scientific">Populus alba x Populus x berolinensis</name>
    <dbReference type="NCBI Taxonomy" id="444605"/>
    <lineage>
        <taxon>Eukaryota</taxon>
        <taxon>Viridiplantae</taxon>
        <taxon>Streptophyta</taxon>
        <taxon>Embryophyta</taxon>
        <taxon>Tracheophyta</taxon>
        <taxon>Spermatophyta</taxon>
        <taxon>Magnoliopsida</taxon>
        <taxon>eudicotyledons</taxon>
        <taxon>Gunneridae</taxon>
        <taxon>Pentapetalae</taxon>
        <taxon>rosids</taxon>
        <taxon>fabids</taxon>
        <taxon>Malpighiales</taxon>
        <taxon>Salicaceae</taxon>
        <taxon>Saliceae</taxon>
        <taxon>Populus</taxon>
    </lineage>
</organism>
<dbReference type="Proteomes" id="UP001164929">
    <property type="component" value="Chromosome 13"/>
</dbReference>
<reference evidence="2" key="1">
    <citation type="journal article" date="2023" name="Mol. Ecol. Resour.">
        <title>Chromosome-level genome assembly of a triploid poplar Populus alba 'Berolinensis'.</title>
        <authorList>
            <person name="Chen S."/>
            <person name="Yu Y."/>
            <person name="Wang X."/>
            <person name="Wang S."/>
            <person name="Zhang T."/>
            <person name="Zhou Y."/>
            <person name="He R."/>
            <person name="Meng N."/>
            <person name="Wang Y."/>
            <person name="Liu W."/>
            <person name="Liu Z."/>
            <person name="Liu J."/>
            <person name="Guo Q."/>
            <person name="Huang H."/>
            <person name="Sederoff R.R."/>
            <person name="Wang G."/>
            <person name="Qu G."/>
            <person name="Chen S."/>
        </authorList>
    </citation>
    <scope>NUCLEOTIDE SEQUENCE</scope>
    <source>
        <strain evidence="2">SC-2020</strain>
    </source>
</reference>
<sequence length="32" mass="3529">MKEENPCSTVDKTLSTPYADLTSTSIQVRPES</sequence>
<comment type="caution">
    <text evidence="2">The sequence shown here is derived from an EMBL/GenBank/DDBJ whole genome shotgun (WGS) entry which is preliminary data.</text>
</comment>
<proteinExistence type="predicted"/>
<evidence type="ECO:0000313" key="3">
    <source>
        <dbReference type="Proteomes" id="UP001164929"/>
    </source>
</evidence>
<evidence type="ECO:0000256" key="1">
    <source>
        <dbReference type="SAM" id="MobiDB-lite"/>
    </source>
</evidence>
<dbReference type="EMBL" id="JAQIZT010000013">
    <property type="protein sequence ID" value="KAJ6975570.1"/>
    <property type="molecule type" value="Genomic_DNA"/>
</dbReference>
<protein>
    <submittedName>
        <fullName evidence="2">Uncharacterized protein</fullName>
    </submittedName>
</protein>